<dbReference type="EMBL" id="JBHUPG010000031">
    <property type="protein sequence ID" value="MFD2913507.1"/>
    <property type="molecule type" value="Genomic_DNA"/>
</dbReference>
<dbReference type="Proteomes" id="UP001597561">
    <property type="component" value="Unassembled WGS sequence"/>
</dbReference>
<sequence length="362" mass="43161">MIKTKFQEELVYIQDEYKNLLELGLNEWENEYFIEFIEEVNLFWKQNESVLLNIYSYEFPKIDTVFLTAVTKIDLEYMQHYSMKVTASICLIDDSLISYLNLLNAETPENMREKLAIAARNNISESLRLIENCSNDFIILPIRTIIPIDIVIQASEQFFASLFKDIKSIEDYFEKIKSFDDIERNLKEAVKEWLLFGWDDSDSNDGNFKRRFLDFIETEYIGNKKSSDAEKFFFSQIAYISQSMNILFTVMELNFVPYIRGKVPFRYLTVIYTSLKDNLDLDLDAQILRTSISYFFERIFDYNLVSKIPYIDYLEMINDLHLYDYVEDTLSLNNQKLSDINIRQVNLTVEQFYKKEFLERLK</sequence>
<proteinExistence type="predicted"/>
<keyword evidence="2" id="KW-1185">Reference proteome</keyword>
<reference evidence="2" key="1">
    <citation type="journal article" date="2019" name="Int. J. Syst. Evol. Microbiol.">
        <title>The Global Catalogue of Microorganisms (GCM) 10K type strain sequencing project: providing services to taxonomists for standard genome sequencing and annotation.</title>
        <authorList>
            <consortium name="The Broad Institute Genomics Platform"/>
            <consortium name="The Broad Institute Genome Sequencing Center for Infectious Disease"/>
            <person name="Wu L."/>
            <person name="Ma J."/>
        </authorList>
    </citation>
    <scope>NUCLEOTIDE SEQUENCE [LARGE SCALE GENOMIC DNA]</scope>
    <source>
        <strain evidence="2">KCTC 13528</strain>
    </source>
</reference>
<evidence type="ECO:0000313" key="1">
    <source>
        <dbReference type="EMBL" id="MFD2913507.1"/>
    </source>
</evidence>
<gene>
    <name evidence="1" type="ORF">ACFS5P_16590</name>
</gene>
<name>A0ABW5ZKY3_9BACL</name>
<protein>
    <submittedName>
        <fullName evidence="1">Uncharacterized protein</fullName>
    </submittedName>
</protein>
<dbReference type="RefSeq" id="WP_204728425.1">
    <property type="nucleotide sequence ID" value="NZ_JAFBDK010000003.1"/>
</dbReference>
<accession>A0ABW5ZKY3</accession>
<organism evidence="1 2">
    <name type="scientific">Jeotgalibacillus terrae</name>
    <dbReference type="NCBI Taxonomy" id="587735"/>
    <lineage>
        <taxon>Bacteria</taxon>
        <taxon>Bacillati</taxon>
        <taxon>Bacillota</taxon>
        <taxon>Bacilli</taxon>
        <taxon>Bacillales</taxon>
        <taxon>Caryophanaceae</taxon>
        <taxon>Jeotgalibacillus</taxon>
    </lineage>
</organism>
<comment type="caution">
    <text evidence="1">The sequence shown here is derived from an EMBL/GenBank/DDBJ whole genome shotgun (WGS) entry which is preliminary data.</text>
</comment>
<evidence type="ECO:0000313" key="2">
    <source>
        <dbReference type="Proteomes" id="UP001597561"/>
    </source>
</evidence>